<dbReference type="RefSeq" id="WP_084231900.1">
    <property type="nucleotide sequence ID" value="NZ_FWXE01000001.1"/>
</dbReference>
<sequence>MKIAIIIDSASGLSKAEAEKLNWHYLPLGITIDDKFYQDGIDVTSKNIYDFFNPKSKVQTSATPPALVEELFEKLSQENDKVIVFPISKHLSSQYQNLAATAMKFKNVHVVKSNKVAMLIPLALLDFEKTLAEGQDFETALKKLEVWREDQKILLIPFSNDRLVAGGRLSPAAAKVAKLLKITPVIKFEDGQLLRHAKGLVFDKVINNMMKELTEESKDKDFESTPVILHANNPQIDNFIQDFETISGSSVFVGNIPSVVAIHTGHKAIALANNTFSKESSEKLQHVLNSDL</sequence>
<organism evidence="2 3">
    <name type="scientific">Mycoplasmopsis agassizii</name>
    <dbReference type="NCBI Taxonomy" id="33922"/>
    <lineage>
        <taxon>Bacteria</taxon>
        <taxon>Bacillati</taxon>
        <taxon>Mycoplasmatota</taxon>
        <taxon>Mycoplasmoidales</taxon>
        <taxon>Metamycoplasmataceae</taxon>
        <taxon>Mycoplasmopsis</taxon>
    </lineage>
</organism>
<accession>A0ABX4H604</accession>
<dbReference type="Gene3D" id="3.30.1180.10">
    <property type="match status" value="1"/>
</dbReference>
<keyword evidence="1" id="KW-0446">Lipid-binding</keyword>
<dbReference type="InterPro" id="IPR003797">
    <property type="entry name" value="DegV"/>
</dbReference>
<dbReference type="SUPFAM" id="SSF82549">
    <property type="entry name" value="DAK1/DegV-like"/>
    <property type="match status" value="1"/>
</dbReference>
<dbReference type="EMBL" id="NQMN01000001">
    <property type="protein sequence ID" value="PAF55338.1"/>
    <property type="molecule type" value="Genomic_DNA"/>
</dbReference>
<dbReference type="PANTHER" id="PTHR33434">
    <property type="entry name" value="DEGV DOMAIN-CONTAINING PROTEIN DR_1986-RELATED"/>
    <property type="match status" value="1"/>
</dbReference>
<dbReference type="Proteomes" id="UP000217033">
    <property type="component" value="Unassembled WGS sequence"/>
</dbReference>
<dbReference type="InterPro" id="IPR043168">
    <property type="entry name" value="DegV_C"/>
</dbReference>
<dbReference type="InterPro" id="IPR050270">
    <property type="entry name" value="DegV_domain_contain"/>
</dbReference>
<evidence type="ECO:0000313" key="2">
    <source>
        <dbReference type="EMBL" id="PAF55338.1"/>
    </source>
</evidence>
<dbReference type="PROSITE" id="PS51482">
    <property type="entry name" value="DEGV"/>
    <property type="match status" value="1"/>
</dbReference>
<comment type="caution">
    <text evidence="2">The sequence shown here is derived from an EMBL/GenBank/DDBJ whole genome shotgun (WGS) entry which is preliminary data.</text>
</comment>
<proteinExistence type="predicted"/>
<evidence type="ECO:0000313" key="3">
    <source>
        <dbReference type="Proteomes" id="UP000217033"/>
    </source>
</evidence>
<keyword evidence="3" id="KW-1185">Reference proteome</keyword>
<name>A0ABX4H604_9BACT</name>
<reference evidence="2" key="1">
    <citation type="submission" date="2017-08" db="EMBL/GenBank/DDBJ databases">
        <authorList>
            <person name="Alvarez-Ponce D."/>
            <person name="Weitzman C.L."/>
            <person name="Tillett R.L."/>
            <person name="Sandmeier F.C."/>
            <person name="Tracy C.R."/>
        </authorList>
    </citation>
    <scope>NUCLEOTIDE SEQUENCE [LARGE SCALE GENOMIC DNA]</scope>
    <source>
        <strain evidence="2">PS6</strain>
    </source>
</reference>
<gene>
    <name evidence="2" type="ORF">CJF60_01450</name>
</gene>
<dbReference type="PANTHER" id="PTHR33434:SF2">
    <property type="entry name" value="FATTY ACID-BINDING PROTEIN TM_1468"/>
    <property type="match status" value="1"/>
</dbReference>
<protein>
    <submittedName>
        <fullName evidence="2">DegV domain-containing protein</fullName>
    </submittedName>
</protein>
<dbReference type="NCBIfam" id="TIGR00762">
    <property type="entry name" value="DegV"/>
    <property type="match status" value="1"/>
</dbReference>
<evidence type="ECO:0000256" key="1">
    <source>
        <dbReference type="ARBA" id="ARBA00023121"/>
    </source>
</evidence>
<dbReference type="Gene3D" id="3.40.50.10170">
    <property type="match status" value="1"/>
</dbReference>
<dbReference type="Pfam" id="PF02645">
    <property type="entry name" value="DegV"/>
    <property type="match status" value="1"/>
</dbReference>